<evidence type="ECO:0000313" key="2">
    <source>
        <dbReference type="Proteomes" id="UP000040576"/>
    </source>
</evidence>
<evidence type="ECO:0000313" key="1">
    <source>
        <dbReference type="EMBL" id="CEE00965.1"/>
    </source>
</evidence>
<accession>A0A090IZJ9</accession>
<name>A0A090IZJ9_9BACI</name>
<evidence type="ECO:0008006" key="3">
    <source>
        <dbReference type="Google" id="ProtNLM"/>
    </source>
</evidence>
<dbReference type="AlphaFoldDB" id="A0A090IZJ9"/>
<organism evidence="1 2">
    <name type="scientific">Caldibacillus thermoamylovorans</name>
    <dbReference type="NCBI Taxonomy" id="35841"/>
    <lineage>
        <taxon>Bacteria</taxon>
        <taxon>Bacillati</taxon>
        <taxon>Bacillota</taxon>
        <taxon>Bacilli</taxon>
        <taxon>Bacillales</taxon>
        <taxon>Bacillaceae</taxon>
        <taxon>Caldibacillus</taxon>
    </lineage>
</organism>
<protein>
    <recommendedName>
        <fullName evidence="3">Spore coat protein D</fullName>
    </recommendedName>
</protein>
<proteinExistence type="predicted"/>
<reference evidence="1 2" key="1">
    <citation type="submission" date="2014-07" db="EMBL/GenBank/DDBJ databases">
        <authorList>
            <person name="Wibberg Daniel"/>
        </authorList>
    </citation>
    <scope>NUCLEOTIDE SEQUENCE [LARGE SCALE GENOMIC DNA]</scope>
</reference>
<sequence>MSRPVRPIFCPPKYVVRDRFVPREVPYIHPVININRTNIVNVPRHIVQPITRNVVVDPGYPRRCC</sequence>
<keyword evidence="2" id="KW-1185">Reference proteome</keyword>
<gene>
    <name evidence="1" type="ORF">BT1A1_1133</name>
</gene>
<dbReference type="KEGG" id="bthv:CQJ30_06070"/>
<dbReference type="EMBL" id="CCRF01000038">
    <property type="protein sequence ID" value="CEE00965.1"/>
    <property type="molecule type" value="Genomic_DNA"/>
</dbReference>
<dbReference type="Proteomes" id="UP000040576">
    <property type="component" value="Unassembled WGS sequence"/>
</dbReference>